<keyword evidence="2 4" id="KW-0238">DNA-binding</keyword>
<evidence type="ECO:0000313" key="7">
    <source>
        <dbReference type="Proteomes" id="UP001589894"/>
    </source>
</evidence>
<feature type="domain" description="HTH tetR-type" evidence="5">
    <location>
        <begin position="15"/>
        <end position="75"/>
    </location>
</feature>
<protein>
    <submittedName>
        <fullName evidence="6">TetR/AcrR family transcriptional regulator</fullName>
    </submittedName>
</protein>
<evidence type="ECO:0000256" key="2">
    <source>
        <dbReference type="ARBA" id="ARBA00023125"/>
    </source>
</evidence>
<feature type="DNA-binding region" description="H-T-H motif" evidence="4">
    <location>
        <begin position="38"/>
        <end position="57"/>
    </location>
</feature>
<dbReference type="Proteomes" id="UP001589894">
    <property type="component" value="Unassembled WGS sequence"/>
</dbReference>
<dbReference type="EMBL" id="JBHLUE010000026">
    <property type="protein sequence ID" value="MFC0567780.1"/>
    <property type="molecule type" value="Genomic_DNA"/>
</dbReference>
<dbReference type="RefSeq" id="WP_377343122.1">
    <property type="nucleotide sequence ID" value="NZ_JBHLUE010000026.1"/>
</dbReference>
<evidence type="ECO:0000256" key="4">
    <source>
        <dbReference type="PROSITE-ProRule" id="PRU00335"/>
    </source>
</evidence>
<keyword evidence="1" id="KW-0805">Transcription regulation</keyword>
<dbReference type="PROSITE" id="PS50977">
    <property type="entry name" value="HTH_TETR_2"/>
    <property type="match status" value="1"/>
</dbReference>
<organism evidence="6 7">
    <name type="scientific">Plantactinospora siamensis</name>
    <dbReference type="NCBI Taxonomy" id="555372"/>
    <lineage>
        <taxon>Bacteria</taxon>
        <taxon>Bacillati</taxon>
        <taxon>Actinomycetota</taxon>
        <taxon>Actinomycetes</taxon>
        <taxon>Micromonosporales</taxon>
        <taxon>Micromonosporaceae</taxon>
        <taxon>Plantactinospora</taxon>
    </lineage>
</organism>
<keyword evidence="3" id="KW-0804">Transcription</keyword>
<keyword evidence="7" id="KW-1185">Reference proteome</keyword>
<gene>
    <name evidence="6" type="ORF">ACFFHU_27025</name>
</gene>
<proteinExistence type="predicted"/>
<evidence type="ECO:0000259" key="5">
    <source>
        <dbReference type="PROSITE" id="PS50977"/>
    </source>
</evidence>
<dbReference type="SUPFAM" id="SSF46689">
    <property type="entry name" value="Homeodomain-like"/>
    <property type="match status" value="1"/>
</dbReference>
<dbReference type="Pfam" id="PF00440">
    <property type="entry name" value="TetR_N"/>
    <property type="match status" value="1"/>
</dbReference>
<sequence length="210" mass="22729">MIDAVPPDRRTALKARHRRAILDAARALISDGGTARFSVDELADRADVARRTVFNHFASVDDVVTTVCTEVLGVVIDRLRDQITAGAAGSGSRSSMFESVAAALRATDVPGTIAFLWRALGGFSAADPRPKQIFQATFSRTTAALAREVAERNPNLDPLEAELLVSSLMHGTEVIAELWLTETGAATDEAARARWHDLLDRLIDSTRKGY</sequence>
<dbReference type="InterPro" id="IPR001647">
    <property type="entry name" value="HTH_TetR"/>
</dbReference>
<name>A0ABV6P421_9ACTN</name>
<dbReference type="InterPro" id="IPR009057">
    <property type="entry name" value="Homeodomain-like_sf"/>
</dbReference>
<dbReference type="InterPro" id="IPR050109">
    <property type="entry name" value="HTH-type_TetR-like_transc_reg"/>
</dbReference>
<evidence type="ECO:0000256" key="1">
    <source>
        <dbReference type="ARBA" id="ARBA00023015"/>
    </source>
</evidence>
<comment type="caution">
    <text evidence="6">The sequence shown here is derived from an EMBL/GenBank/DDBJ whole genome shotgun (WGS) entry which is preliminary data.</text>
</comment>
<dbReference type="PANTHER" id="PTHR30055">
    <property type="entry name" value="HTH-TYPE TRANSCRIPTIONAL REGULATOR RUTR"/>
    <property type="match status" value="1"/>
</dbReference>
<reference evidence="6 7" key="1">
    <citation type="submission" date="2024-09" db="EMBL/GenBank/DDBJ databases">
        <authorList>
            <person name="Sun Q."/>
            <person name="Mori K."/>
        </authorList>
    </citation>
    <scope>NUCLEOTIDE SEQUENCE [LARGE SCALE GENOMIC DNA]</scope>
    <source>
        <strain evidence="6 7">TBRC 2205</strain>
    </source>
</reference>
<evidence type="ECO:0000313" key="6">
    <source>
        <dbReference type="EMBL" id="MFC0567780.1"/>
    </source>
</evidence>
<evidence type="ECO:0000256" key="3">
    <source>
        <dbReference type="ARBA" id="ARBA00023163"/>
    </source>
</evidence>
<accession>A0ABV6P421</accession>
<dbReference type="PRINTS" id="PR00455">
    <property type="entry name" value="HTHTETR"/>
</dbReference>
<dbReference type="Gene3D" id="1.10.357.10">
    <property type="entry name" value="Tetracycline Repressor, domain 2"/>
    <property type="match status" value="1"/>
</dbReference>
<dbReference type="PANTHER" id="PTHR30055:SF234">
    <property type="entry name" value="HTH-TYPE TRANSCRIPTIONAL REGULATOR BETI"/>
    <property type="match status" value="1"/>
</dbReference>